<dbReference type="PANTHER" id="PTHR30574:SF1">
    <property type="entry name" value="SULPHUR TRANSPORT DOMAIN-CONTAINING PROTEIN"/>
    <property type="match status" value="1"/>
</dbReference>
<keyword evidence="11" id="KW-1185">Reference proteome</keyword>
<dbReference type="Proteomes" id="UP000268908">
    <property type="component" value="Unassembled WGS sequence"/>
</dbReference>
<gene>
    <name evidence="10" type="ORF">DFR35_1025</name>
</gene>
<sequence>MEFTIHHQVLLTVFGLAVIMGGTANKTNFCTMGAVSDWVNMGDTGRMRSWMLAMAVALLGVVILEATGKASIGTATFPPYRTANLAWLRYILGGLMFGVGMTLASGCGNKTLVRIGGGNLKSLVVLLIAAACAYAMLWTDFYDSVFGGIVSATTINLGARGINSQSIGDLTGIGNTIAGAVVALALIGYAFASSDFRSNRDNLLAAIVIGLVIVAGWYVTGGEMGAKWKEFAEFADTKPLRVETQSYTFISAMGDTARYAMHPMDFSLVNFGIVALAGVVVGSLLWALISGNFRFEWFASGGDFANHAIGAVLMGIGGVLSMGCTIGQAITGVSTLALGSILTFVAIVAGAAATMKFQYWQMMKDA</sequence>
<evidence type="ECO:0000256" key="2">
    <source>
        <dbReference type="ARBA" id="ARBA00022448"/>
    </source>
</evidence>
<evidence type="ECO:0000256" key="4">
    <source>
        <dbReference type="ARBA" id="ARBA00022519"/>
    </source>
</evidence>
<keyword evidence="6 9" id="KW-1133">Transmembrane helix</keyword>
<dbReference type="GO" id="GO:0005886">
    <property type="term" value="C:plasma membrane"/>
    <property type="evidence" value="ECO:0007669"/>
    <property type="project" value="UniProtKB-SubCell"/>
</dbReference>
<evidence type="ECO:0000313" key="11">
    <source>
        <dbReference type="Proteomes" id="UP000268908"/>
    </source>
</evidence>
<evidence type="ECO:0000313" key="10">
    <source>
        <dbReference type="EMBL" id="RLJ68463.1"/>
    </source>
</evidence>
<protein>
    <submittedName>
        <fullName evidence="10">Uncharacterized protein</fullName>
    </submittedName>
</protein>
<dbReference type="Pfam" id="PF04143">
    <property type="entry name" value="Sulf_transp"/>
    <property type="match status" value="1"/>
</dbReference>
<dbReference type="PANTHER" id="PTHR30574">
    <property type="entry name" value="INNER MEMBRANE PROTEIN YEDE"/>
    <property type="match status" value="1"/>
</dbReference>
<evidence type="ECO:0000256" key="6">
    <source>
        <dbReference type="ARBA" id="ARBA00022989"/>
    </source>
</evidence>
<keyword evidence="7 9" id="KW-0472">Membrane</keyword>
<dbReference type="EMBL" id="RCCI01000004">
    <property type="protein sequence ID" value="RLJ68463.1"/>
    <property type="molecule type" value="Genomic_DNA"/>
</dbReference>
<evidence type="ECO:0000256" key="7">
    <source>
        <dbReference type="ARBA" id="ARBA00023136"/>
    </source>
</evidence>
<comment type="subcellular location">
    <subcellularLocation>
        <location evidence="1">Cell inner membrane</location>
        <topology evidence="1">Multi-pass membrane protein</topology>
    </subcellularLocation>
</comment>
<dbReference type="AlphaFoldDB" id="A0A497XKG3"/>
<feature type="transmembrane region" description="Helical" evidence="9">
    <location>
        <begin position="87"/>
        <end position="108"/>
    </location>
</feature>
<dbReference type="InterPro" id="IPR007272">
    <property type="entry name" value="Sulf_transp_TsuA/YedE"/>
</dbReference>
<keyword evidence="4" id="KW-0997">Cell inner membrane</keyword>
<keyword evidence="2" id="KW-0813">Transport</keyword>
<dbReference type="OrthoDB" id="9794165at2"/>
<accession>A0A497XKG3</accession>
<keyword evidence="5 9" id="KW-0812">Transmembrane</keyword>
<comment type="similarity">
    <text evidence="8">Belongs to the TsuA/YedE (TC 9.B.102) family.</text>
</comment>
<feature type="transmembrane region" description="Helical" evidence="9">
    <location>
        <begin position="268"/>
        <end position="289"/>
    </location>
</feature>
<feature type="transmembrane region" description="Helical" evidence="9">
    <location>
        <begin position="173"/>
        <end position="191"/>
    </location>
</feature>
<evidence type="ECO:0000256" key="9">
    <source>
        <dbReference type="SAM" id="Phobius"/>
    </source>
</evidence>
<evidence type="ECO:0000256" key="8">
    <source>
        <dbReference type="ARBA" id="ARBA00035655"/>
    </source>
</evidence>
<keyword evidence="3" id="KW-1003">Cell membrane</keyword>
<feature type="transmembrane region" description="Helical" evidence="9">
    <location>
        <begin position="50"/>
        <end position="67"/>
    </location>
</feature>
<dbReference type="RefSeq" id="WP_121240358.1">
    <property type="nucleotide sequence ID" value="NZ_BHVV01000002.1"/>
</dbReference>
<feature type="transmembrane region" description="Helical" evidence="9">
    <location>
        <begin position="120"/>
        <end position="138"/>
    </location>
</feature>
<feature type="transmembrane region" description="Helical" evidence="9">
    <location>
        <begin position="309"/>
        <end position="330"/>
    </location>
</feature>
<name>A0A497XKG3_9PROT</name>
<feature type="transmembrane region" description="Helical" evidence="9">
    <location>
        <begin position="203"/>
        <end position="220"/>
    </location>
</feature>
<evidence type="ECO:0000256" key="3">
    <source>
        <dbReference type="ARBA" id="ARBA00022475"/>
    </source>
</evidence>
<evidence type="ECO:0000256" key="5">
    <source>
        <dbReference type="ARBA" id="ARBA00022692"/>
    </source>
</evidence>
<organism evidence="10 11">
    <name type="scientific">Sulfurisoma sediminicola</name>
    <dbReference type="NCBI Taxonomy" id="1381557"/>
    <lineage>
        <taxon>Bacteria</taxon>
        <taxon>Pseudomonadati</taxon>
        <taxon>Pseudomonadota</taxon>
        <taxon>Betaproteobacteria</taxon>
        <taxon>Nitrosomonadales</taxon>
        <taxon>Sterolibacteriaceae</taxon>
        <taxon>Sulfurisoma</taxon>
    </lineage>
</organism>
<reference evidence="10 11" key="1">
    <citation type="submission" date="2018-10" db="EMBL/GenBank/DDBJ databases">
        <title>Genomic Encyclopedia of Type Strains, Phase IV (KMG-IV): sequencing the most valuable type-strain genomes for metagenomic binning, comparative biology and taxonomic classification.</title>
        <authorList>
            <person name="Goeker M."/>
        </authorList>
    </citation>
    <scope>NUCLEOTIDE SEQUENCE [LARGE SCALE GENOMIC DNA]</scope>
    <source>
        <strain evidence="10 11">DSM 26916</strain>
    </source>
</reference>
<comment type="caution">
    <text evidence="10">The sequence shown here is derived from an EMBL/GenBank/DDBJ whole genome shotgun (WGS) entry which is preliminary data.</text>
</comment>
<proteinExistence type="inferred from homology"/>
<feature type="transmembrane region" description="Helical" evidence="9">
    <location>
        <begin position="336"/>
        <end position="355"/>
    </location>
</feature>
<evidence type="ECO:0000256" key="1">
    <source>
        <dbReference type="ARBA" id="ARBA00004429"/>
    </source>
</evidence>